<evidence type="ECO:0000313" key="3">
    <source>
        <dbReference type="EMBL" id="XBO71164.1"/>
    </source>
</evidence>
<sequence>MDRPRESLLPPWVFRLLVLGLVLVLIGFQPARHLLSQASMNAENDRHAALLLAKARLDADPQRRDLRLALARLQLEAQQPGAAGETLAPLEDDTDPEVQWWLLEQRWQAINALEPGDPHDATLRRHLVERFYDIHAWAGIDGPGETDPRLSNDRLTLMAHRWLSLEHPWEAAECFEALARRDQDRRFHWLREAGRSWMQAGSPIRASSAWHRAWLARDVGASPLGWLDLVIPPAQAADQIESPDRQVARQSLEAAFQSDSQQGINYARQYLEAYPNDAELLDLAIRLALAVNDVDQALTWATRLQALDADDPERLERLAAVALAAGKPELSVAPLQRLNATDPATYAHQLANAQRWSGDTPGAMATLEALATSYPDAAADRQLVELALAGYDRVRARAALERLNARDELTAVEQGQLVDVLNDLGEPDAAIAYLRHWNSQRQLSLLLKVRLATLLEQTGALADAEAQWAALRQASSFDHDEAARQQGRLLRRQWQLSDALAVLPADSPSTWQQRAELGWSAGHAQEVIDSYRRLSTRRELNEQESLRLLHAAVTDGDAALVETLATQRWQRFKDTDAILAGFYTAQAQHRPDIARRLLTLARQEPERFADSPAYWGLIADSELQNLNPRDALNALRQGLRLAPADPSLRAGEIYALTMLQHRELPQRLAEAESLASTSQQLNLAVAGGYRSIGDTQRARLWYRRSAQGPAPGPEVLMEIADVLAQSGHPGVALGLRRRAVVLLAPQLARQLDPASNLDESILGRQLEGLTWSAPQIGAEPAANWYQSLAAHLPLLDTEALSSGVRSLDLLALLGWQARYRYLWLQRHHLGLPTPSYHRLNVAIAQLDHATVGQMLDDPGQPLAPSDRLAGAMALERRGDAMQHALLLHRRGADQRGEIVSLANKMPQRASIGHRYQEIGELSLERTQAIFERTSERWGAELAIGSISLDEDDLSPNLTSHDLDEERLVALSATHRGIRSITRLSVGSRDSDAENHLEARLGHRYNLTSRLSARFKADWQQPSTANDTLRLLATEDRLGIGLDWMPTLRDRLSLDARHTRYHERFDENRLGSGRYFESSWEHALLQGETRRLGLRLFATHESQDPDGRLPDVLADRLGPDIDPDALFNDDASVLGLGLSLSRGAPGAPYPQVASPRWQLDVSGGHRWPSRELAGSASLMVGTRVFGSDELSLEAGIDRGTGTDESTRLNAALNYQYFFGP</sequence>
<accession>A0AAU7KHU3</accession>
<keyword evidence="1" id="KW-0472">Membrane</keyword>
<dbReference type="AlphaFoldDB" id="A0AAU7KHU3"/>
<dbReference type="Gene3D" id="1.25.40.10">
    <property type="entry name" value="Tetratricopeptide repeat domain"/>
    <property type="match status" value="2"/>
</dbReference>
<reference evidence="3" key="1">
    <citation type="submission" date="2022-06" db="EMBL/GenBank/DDBJ databases">
        <title>A novel DMS-producing enzyme.</title>
        <authorList>
            <person name="Zhang Y."/>
        </authorList>
    </citation>
    <scope>NUCLEOTIDE SEQUENCE</scope>
    <source>
        <strain evidence="3">RT37</strain>
    </source>
</reference>
<dbReference type="Pfam" id="PF24604">
    <property type="entry name" value="B-barrel_PelB_C"/>
    <property type="match status" value="1"/>
</dbReference>
<evidence type="ECO:0000256" key="1">
    <source>
        <dbReference type="SAM" id="Phobius"/>
    </source>
</evidence>
<feature type="domain" description="PelB C-terminal" evidence="2">
    <location>
        <begin position="904"/>
        <end position="1216"/>
    </location>
</feature>
<dbReference type="InterPro" id="IPR057306">
    <property type="entry name" value="B-barrel_PelB_C"/>
</dbReference>
<keyword evidence="1" id="KW-0812">Transmembrane</keyword>
<gene>
    <name evidence="3" type="ORF">NFG58_00125</name>
</gene>
<evidence type="ECO:0000259" key="2">
    <source>
        <dbReference type="Pfam" id="PF24604"/>
    </source>
</evidence>
<proteinExistence type="predicted"/>
<dbReference type="Pfam" id="PF13429">
    <property type="entry name" value="TPR_15"/>
    <property type="match status" value="1"/>
</dbReference>
<dbReference type="InterPro" id="IPR011990">
    <property type="entry name" value="TPR-like_helical_dom_sf"/>
</dbReference>
<name>A0AAU7KHU3_9GAMM</name>
<dbReference type="RefSeq" id="WP_348827359.1">
    <property type="nucleotide sequence ID" value="NZ_CP098827.1"/>
</dbReference>
<dbReference type="EMBL" id="CP098827">
    <property type="protein sequence ID" value="XBO71164.1"/>
    <property type="molecule type" value="Genomic_DNA"/>
</dbReference>
<organism evidence="3">
    <name type="scientific">Halomonas sp. RT37</name>
    <dbReference type="NCBI Taxonomy" id="2950872"/>
    <lineage>
        <taxon>Bacteria</taxon>
        <taxon>Pseudomonadati</taxon>
        <taxon>Pseudomonadota</taxon>
        <taxon>Gammaproteobacteria</taxon>
        <taxon>Oceanospirillales</taxon>
        <taxon>Halomonadaceae</taxon>
        <taxon>Halomonas</taxon>
    </lineage>
</organism>
<protein>
    <submittedName>
        <fullName evidence="3">Tetratricopeptide repeat protein</fullName>
    </submittedName>
</protein>
<dbReference type="SUPFAM" id="SSF48452">
    <property type="entry name" value="TPR-like"/>
    <property type="match status" value="1"/>
</dbReference>
<keyword evidence="1" id="KW-1133">Transmembrane helix</keyword>
<feature type="transmembrane region" description="Helical" evidence="1">
    <location>
        <begin position="12"/>
        <end position="31"/>
    </location>
</feature>